<reference evidence="3" key="1">
    <citation type="submission" date="2025-08" db="UniProtKB">
        <authorList>
            <consortium name="RefSeq"/>
        </authorList>
    </citation>
    <scope>IDENTIFICATION</scope>
</reference>
<evidence type="ECO:0000259" key="1">
    <source>
        <dbReference type="Pfam" id="PF00005"/>
    </source>
</evidence>
<dbReference type="InterPro" id="IPR003439">
    <property type="entry name" value="ABC_transporter-like_ATP-bd"/>
</dbReference>
<evidence type="ECO:0000313" key="3">
    <source>
        <dbReference type="RefSeq" id="XP_014680644.1"/>
    </source>
</evidence>
<organism evidence="2 3">
    <name type="scientific">Priapulus caudatus</name>
    <name type="common">Priapulid worm</name>
    <dbReference type="NCBI Taxonomy" id="37621"/>
    <lineage>
        <taxon>Eukaryota</taxon>
        <taxon>Metazoa</taxon>
        <taxon>Ecdysozoa</taxon>
        <taxon>Scalidophora</taxon>
        <taxon>Priapulida</taxon>
        <taxon>Priapulimorpha</taxon>
        <taxon>Priapulimorphida</taxon>
        <taxon>Priapulidae</taxon>
        <taxon>Priapulus</taxon>
    </lineage>
</organism>
<dbReference type="Gene3D" id="3.40.50.300">
    <property type="entry name" value="P-loop containing nucleotide triphosphate hydrolases"/>
    <property type="match status" value="1"/>
</dbReference>
<dbReference type="PANTHER" id="PTHR43394:SF27">
    <property type="entry name" value="ATP-DEPENDENT TRANSLOCASE ABCB1-LIKE"/>
    <property type="match status" value="1"/>
</dbReference>
<dbReference type="Pfam" id="PF00005">
    <property type="entry name" value="ABC_tran"/>
    <property type="match status" value="1"/>
</dbReference>
<feature type="non-terminal residue" evidence="3">
    <location>
        <position position="1"/>
    </location>
</feature>
<name>A0ABM1F873_PRICU</name>
<dbReference type="PANTHER" id="PTHR43394">
    <property type="entry name" value="ATP-DEPENDENT PERMEASE MDL1, MITOCHONDRIAL"/>
    <property type="match status" value="1"/>
</dbReference>
<dbReference type="InterPro" id="IPR039421">
    <property type="entry name" value="Type_1_exporter"/>
</dbReference>
<accession>A0ABM1F873</accession>
<dbReference type="GeneID" id="106820655"/>
<dbReference type="SUPFAM" id="SSF52540">
    <property type="entry name" value="P-loop containing nucleoside triphosphate hydrolases"/>
    <property type="match status" value="1"/>
</dbReference>
<dbReference type="RefSeq" id="XP_014680644.1">
    <property type="nucleotide sequence ID" value="XM_014825158.1"/>
</dbReference>
<dbReference type="Proteomes" id="UP000695022">
    <property type="component" value="Unplaced"/>
</dbReference>
<dbReference type="InterPro" id="IPR027417">
    <property type="entry name" value="P-loop_NTPase"/>
</dbReference>
<protein>
    <submittedName>
        <fullName evidence="3">Uncharacterized ABC transporter ATP-binding protein y4gM-like</fullName>
    </submittedName>
</protein>
<feature type="domain" description="ABC transporter" evidence="1">
    <location>
        <begin position="15"/>
        <end position="78"/>
    </location>
</feature>
<sequence>LFNGTIADNIRFGKPDATMEEVMQAAKTAQAYDFIMEKEHGFEEEITEGATNVSGGQKQRLSIARALVRKPDIYVFDD</sequence>
<evidence type="ECO:0000313" key="2">
    <source>
        <dbReference type="Proteomes" id="UP000695022"/>
    </source>
</evidence>
<proteinExistence type="predicted"/>
<feature type="non-terminal residue" evidence="3">
    <location>
        <position position="78"/>
    </location>
</feature>
<keyword evidence="2" id="KW-1185">Reference proteome</keyword>
<gene>
    <name evidence="3" type="primary">LOC106820655</name>
</gene>